<dbReference type="InterPro" id="IPR028082">
    <property type="entry name" value="Peripla_BP_I"/>
</dbReference>
<name>A0AAW9RQX6_9HYPH</name>
<reference evidence="5 6" key="1">
    <citation type="submission" date="2024-02" db="EMBL/GenBank/DDBJ databases">
        <title>Genome analysis and characterization of Microbaculum marinisediminis sp. nov., isolated from marine sediment.</title>
        <authorList>
            <person name="Du Z.-J."/>
            <person name="Ye Y.-Q."/>
            <person name="Zhang Z.-R."/>
            <person name="Yuan S.-M."/>
            <person name="Zhang X.-Y."/>
        </authorList>
    </citation>
    <scope>NUCLEOTIDE SEQUENCE [LARGE SCALE GENOMIC DNA]</scope>
    <source>
        <strain evidence="5 6">SDUM1044001</strain>
    </source>
</reference>
<dbReference type="Proteomes" id="UP001378188">
    <property type="component" value="Unassembled WGS sequence"/>
</dbReference>
<comment type="caution">
    <text evidence="5">The sequence shown here is derived from an EMBL/GenBank/DDBJ whole genome shotgun (WGS) entry which is preliminary data.</text>
</comment>
<feature type="signal peptide" evidence="3">
    <location>
        <begin position="1"/>
        <end position="26"/>
    </location>
</feature>
<dbReference type="RefSeq" id="WP_340327692.1">
    <property type="nucleotide sequence ID" value="NZ_JAZHOF010000001.1"/>
</dbReference>
<keyword evidence="2 3" id="KW-0732">Signal</keyword>
<proteinExistence type="inferred from homology"/>
<protein>
    <submittedName>
        <fullName evidence="5">ABC transporter substrate-binding protein</fullName>
    </submittedName>
</protein>
<dbReference type="InterPro" id="IPR028081">
    <property type="entry name" value="Leu-bd"/>
</dbReference>
<feature type="domain" description="Leucine-binding protein" evidence="4">
    <location>
        <begin position="35"/>
        <end position="388"/>
    </location>
</feature>
<keyword evidence="6" id="KW-1185">Reference proteome</keyword>
<dbReference type="CDD" id="cd06343">
    <property type="entry name" value="PBP1_ABC_ligand_binding-like"/>
    <property type="match status" value="1"/>
</dbReference>
<comment type="similarity">
    <text evidence="1">Belongs to the leucine-binding protein family.</text>
</comment>
<evidence type="ECO:0000256" key="1">
    <source>
        <dbReference type="ARBA" id="ARBA00010062"/>
    </source>
</evidence>
<dbReference type="AlphaFoldDB" id="A0AAW9RQX6"/>
<accession>A0AAW9RQX6</accession>
<evidence type="ECO:0000313" key="5">
    <source>
        <dbReference type="EMBL" id="MEJ8569951.1"/>
    </source>
</evidence>
<evidence type="ECO:0000313" key="6">
    <source>
        <dbReference type="Proteomes" id="UP001378188"/>
    </source>
</evidence>
<evidence type="ECO:0000256" key="2">
    <source>
        <dbReference type="ARBA" id="ARBA00022729"/>
    </source>
</evidence>
<sequence>MLHILKKLTPALALAALVASQGPAGAQAPGVSDTEIKIGQTMAYSGPASSYGVIGKAEAAYFDMVNDNGGINGRKINLISLDDGYSPPKTVELTRQLVEQDGVAFIFQSLGTPPSTAVQKYLNQKGVPQLFIASGAGKWNNPEEFPWSTGWQPTYPTESAVFGKHILQTNPDAKVAVLYQNDDLGRDYRKGLVDAFGDRFEDIVVGEATFEASDPTVDSQIVSLQASGADTLVLAGLPRPVAQAIRKAYDIGWKPTLYLPSGSSSVSSVLTPAGLDKSVGAVTVGFLKDPTDAQWADDEEYKAYAEWMDKYYPDGDKAEFLNAFGYAAAATLVKVLEMAGDDLSRENIMKQVESLDDVAVPMLLPGVTVSVSPENHSPIRKMRTMRFNGEKWEIFGDLIEG</sequence>
<feature type="chain" id="PRO_5043342563" evidence="3">
    <location>
        <begin position="27"/>
        <end position="401"/>
    </location>
</feature>
<dbReference type="Gene3D" id="3.40.50.2300">
    <property type="match status" value="2"/>
</dbReference>
<dbReference type="EMBL" id="JAZHOF010000001">
    <property type="protein sequence ID" value="MEJ8569951.1"/>
    <property type="molecule type" value="Genomic_DNA"/>
</dbReference>
<evidence type="ECO:0000259" key="4">
    <source>
        <dbReference type="Pfam" id="PF13458"/>
    </source>
</evidence>
<dbReference type="PANTHER" id="PTHR47235:SF1">
    <property type="entry name" value="BLR6548 PROTEIN"/>
    <property type="match status" value="1"/>
</dbReference>
<dbReference type="Pfam" id="PF13458">
    <property type="entry name" value="Peripla_BP_6"/>
    <property type="match status" value="1"/>
</dbReference>
<evidence type="ECO:0000256" key="3">
    <source>
        <dbReference type="SAM" id="SignalP"/>
    </source>
</evidence>
<gene>
    <name evidence="5" type="ORF">V3328_00595</name>
</gene>
<organism evidence="5 6">
    <name type="scientific">Microbaculum marinum</name>
    <dbReference type="NCBI Taxonomy" id="1764581"/>
    <lineage>
        <taxon>Bacteria</taxon>
        <taxon>Pseudomonadati</taxon>
        <taxon>Pseudomonadota</taxon>
        <taxon>Alphaproteobacteria</taxon>
        <taxon>Hyphomicrobiales</taxon>
        <taxon>Tepidamorphaceae</taxon>
        <taxon>Microbaculum</taxon>
    </lineage>
</organism>
<dbReference type="SUPFAM" id="SSF53822">
    <property type="entry name" value="Periplasmic binding protein-like I"/>
    <property type="match status" value="1"/>
</dbReference>
<dbReference type="PANTHER" id="PTHR47235">
    <property type="entry name" value="BLR6548 PROTEIN"/>
    <property type="match status" value="1"/>
</dbReference>